<dbReference type="SUPFAM" id="SSF46689">
    <property type="entry name" value="Homeodomain-like"/>
    <property type="match status" value="1"/>
</dbReference>
<dbReference type="Proteomes" id="UP000237105">
    <property type="component" value="Unassembled WGS sequence"/>
</dbReference>
<organism evidence="11 12">
    <name type="scientific">Parasponia andersonii</name>
    <name type="common">Sponia andersonii</name>
    <dbReference type="NCBI Taxonomy" id="3476"/>
    <lineage>
        <taxon>Eukaryota</taxon>
        <taxon>Viridiplantae</taxon>
        <taxon>Streptophyta</taxon>
        <taxon>Embryophyta</taxon>
        <taxon>Tracheophyta</taxon>
        <taxon>Spermatophyta</taxon>
        <taxon>Magnoliopsida</taxon>
        <taxon>eudicotyledons</taxon>
        <taxon>Gunneridae</taxon>
        <taxon>Pentapetalae</taxon>
        <taxon>rosids</taxon>
        <taxon>fabids</taxon>
        <taxon>Rosales</taxon>
        <taxon>Cannabaceae</taxon>
        <taxon>Parasponia</taxon>
    </lineage>
</organism>
<evidence type="ECO:0000256" key="3">
    <source>
        <dbReference type="ARBA" id="ARBA00023015"/>
    </source>
</evidence>
<evidence type="ECO:0000256" key="7">
    <source>
        <dbReference type="ARBA" id="ARBA00023242"/>
    </source>
</evidence>
<comment type="subcellular location">
    <subcellularLocation>
        <location evidence="1 8">Nucleus</location>
    </subcellularLocation>
</comment>
<dbReference type="EMBL" id="JXTB01000028">
    <property type="protein sequence ID" value="PON74589.1"/>
    <property type="molecule type" value="Genomic_DNA"/>
</dbReference>
<comment type="similarity">
    <text evidence="2">Belongs to the TALE/BELL homeobox family.</text>
</comment>
<keyword evidence="6" id="KW-0804">Transcription</keyword>
<evidence type="ECO:0000256" key="5">
    <source>
        <dbReference type="ARBA" id="ARBA00023155"/>
    </source>
</evidence>
<keyword evidence="12" id="KW-1185">Reference proteome</keyword>
<comment type="caution">
    <text evidence="11">The sequence shown here is derived from an EMBL/GenBank/DDBJ whole genome shotgun (WGS) entry which is preliminary data.</text>
</comment>
<name>A0A2P5DMR5_PARAD</name>
<feature type="domain" description="Homeobox" evidence="10">
    <location>
        <begin position="372"/>
        <end position="435"/>
    </location>
</feature>
<dbReference type="InterPro" id="IPR050224">
    <property type="entry name" value="TALE_homeobox"/>
</dbReference>
<dbReference type="PROSITE" id="PS50071">
    <property type="entry name" value="HOMEOBOX_2"/>
    <property type="match status" value="1"/>
</dbReference>
<dbReference type="GO" id="GO:0005634">
    <property type="term" value="C:nucleus"/>
    <property type="evidence" value="ECO:0007669"/>
    <property type="project" value="UniProtKB-SubCell"/>
</dbReference>
<keyword evidence="5 8" id="KW-0371">Homeobox</keyword>
<feature type="region of interest" description="Disordered" evidence="9">
    <location>
        <begin position="444"/>
        <end position="472"/>
    </location>
</feature>
<dbReference type="PANTHER" id="PTHR11850">
    <property type="entry name" value="HOMEOBOX PROTEIN TRANSCRIPTION FACTORS"/>
    <property type="match status" value="1"/>
</dbReference>
<keyword evidence="3" id="KW-0805">Transcription regulation</keyword>
<accession>A0A2P5DMR5</accession>
<dbReference type="Pfam" id="PF07526">
    <property type="entry name" value="POX"/>
    <property type="match status" value="1"/>
</dbReference>
<dbReference type="STRING" id="3476.A0A2P5DMR5"/>
<dbReference type="AlphaFoldDB" id="A0A2P5DMR5"/>
<evidence type="ECO:0000256" key="2">
    <source>
        <dbReference type="ARBA" id="ARBA00006454"/>
    </source>
</evidence>
<dbReference type="InterPro" id="IPR009057">
    <property type="entry name" value="Homeodomain-like_sf"/>
</dbReference>
<evidence type="ECO:0000256" key="4">
    <source>
        <dbReference type="ARBA" id="ARBA00023125"/>
    </source>
</evidence>
<protein>
    <submittedName>
        <fullName evidence="11">Knotted like homeodomain transcription factor</fullName>
    </submittedName>
</protein>
<evidence type="ECO:0000259" key="10">
    <source>
        <dbReference type="PROSITE" id="PS50071"/>
    </source>
</evidence>
<keyword evidence="4 8" id="KW-0238">DNA-binding</keyword>
<dbReference type="Pfam" id="PF05920">
    <property type="entry name" value="Homeobox_KN"/>
    <property type="match status" value="1"/>
</dbReference>
<evidence type="ECO:0000256" key="6">
    <source>
        <dbReference type="ARBA" id="ARBA00023163"/>
    </source>
</evidence>
<evidence type="ECO:0000313" key="11">
    <source>
        <dbReference type="EMBL" id="PON74589.1"/>
    </source>
</evidence>
<dbReference type="InterPro" id="IPR008422">
    <property type="entry name" value="KN_HD"/>
</dbReference>
<dbReference type="GO" id="GO:0006355">
    <property type="term" value="P:regulation of DNA-templated transcription"/>
    <property type="evidence" value="ECO:0007669"/>
    <property type="project" value="InterPro"/>
</dbReference>
<reference evidence="12" key="1">
    <citation type="submission" date="2016-06" db="EMBL/GenBank/DDBJ databases">
        <title>Parallel loss of symbiosis genes in relatives of nitrogen-fixing non-legume Parasponia.</title>
        <authorList>
            <person name="Van Velzen R."/>
            <person name="Holmer R."/>
            <person name="Bu F."/>
            <person name="Rutten L."/>
            <person name="Van Zeijl A."/>
            <person name="Liu W."/>
            <person name="Santuari L."/>
            <person name="Cao Q."/>
            <person name="Sharma T."/>
            <person name="Shen D."/>
            <person name="Roswanjaya Y."/>
            <person name="Wardhani T."/>
            <person name="Kalhor M.S."/>
            <person name="Jansen J."/>
            <person name="Van den Hoogen J."/>
            <person name="Gungor B."/>
            <person name="Hartog M."/>
            <person name="Hontelez J."/>
            <person name="Verver J."/>
            <person name="Yang W.-C."/>
            <person name="Schijlen E."/>
            <person name="Repin R."/>
            <person name="Schilthuizen M."/>
            <person name="Schranz E."/>
            <person name="Heidstra R."/>
            <person name="Miyata K."/>
            <person name="Fedorova E."/>
            <person name="Kohlen W."/>
            <person name="Bisseling T."/>
            <person name="Smit S."/>
            <person name="Geurts R."/>
        </authorList>
    </citation>
    <scope>NUCLEOTIDE SEQUENCE [LARGE SCALE GENOMIC DNA]</scope>
    <source>
        <strain evidence="12">cv. WU1-14</strain>
    </source>
</reference>
<proteinExistence type="inferred from homology"/>
<evidence type="ECO:0000256" key="8">
    <source>
        <dbReference type="PROSITE-ProRule" id="PRU00108"/>
    </source>
</evidence>
<gene>
    <name evidence="11" type="primary">PanBLH4</name>
    <name evidence="11" type="ORF">PanWU01x14_049960</name>
</gene>
<evidence type="ECO:0000256" key="1">
    <source>
        <dbReference type="ARBA" id="ARBA00004123"/>
    </source>
</evidence>
<evidence type="ECO:0000313" key="12">
    <source>
        <dbReference type="Proteomes" id="UP000237105"/>
    </source>
</evidence>
<sequence length="472" mass="52524">MVSQDSPPHPDTNIVHQFLISDNISTQTQFENQHFNAYGSNFRGNNITFPPSLGALPSIQSLGERMSRSIELVQPQTTAEESQLSHTRRLMDLLGAANDTNHQAQRLSLSLGSHMLVPSVEYRQRSFNSDLITPSYLISGEEEAQEVCNPGLEHVNDNYLFSGTSLASSSASLNRSYSTLYGAESLATVISHSRYLKPTQSLLEEIVNVGGKAVEISNEKYVDKLFRGGRRGGGGALRLSSELKAELCSSGIISAEKQESQVKMAKLISLLEQVEGRYEKYHHQLEEIMIAFDMVAGSGASKSYTALALQAMSRHFCSLRDAIVSRINVEKRKLLQDLPKISAGLSQLSLFDRESRNNRISLQQLGMIQSQRQAWRPIRGLPETSVAILRAWLFEHFLHPYPNDSEKLMLASQTGLTKNQVSNWFINARVRLWKPMIEEMYKEEFGDSSEDSNPLGGGGPMTGEGVTDHEED</sequence>
<dbReference type="SMART" id="SM00389">
    <property type="entry name" value="HOX"/>
    <property type="match status" value="1"/>
</dbReference>
<keyword evidence="7 8" id="KW-0539">Nucleus</keyword>
<dbReference type="SMART" id="SM00574">
    <property type="entry name" value="POX"/>
    <property type="match status" value="1"/>
</dbReference>
<dbReference type="Gene3D" id="1.10.10.60">
    <property type="entry name" value="Homeodomain-like"/>
    <property type="match status" value="1"/>
</dbReference>
<dbReference type="CDD" id="cd00086">
    <property type="entry name" value="homeodomain"/>
    <property type="match status" value="1"/>
</dbReference>
<dbReference type="OrthoDB" id="10056939at2759"/>
<dbReference type="InterPro" id="IPR006563">
    <property type="entry name" value="POX_dom"/>
</dbReference>
<dbReference type="GO" id="GO:0003677">
    <property type="term" value="F:DNA binding"/>
    <property type="evidence" value="ECO:0007669"/>
    <property type="project" value="UniProtKB-UniRule"/>
</dbReference>
<feature type="DNA-binding region" description="Homeobox" evidence="8">
    <location>
        <begin position="374"/>
        <end position="436"/>
    </location>
</feature>
<dbReference type="InterPro" id="IPR001356">
    <property type="entry name" value="HD"/>
</dbReference>
<evidence type="ECO:0000256" key="9">
    <source>
        <dbReference type="SAM" id="MobiDB-lite"/>
    </source>
</evidence>